<protein>
    <submittedName>
        <fullName evidence="1">Uncharacterized protein</fullName>
    </submittedName>
</protein>
<comment type="caution">
    <text evidence="1">The sequence shown here is derived from an EMBL/GenBank/DDBJ whole genome shotgun (WGS) entry which is preliminary data.</text>
</comment>
<sequence>MPDDDAHAQPFKPATIPHLASSPAVALRTLGALGGPRYHVVYALGLLGRFARPGIYTARFGRAAVGWPERDSGAAAIGRTVV</sequence>
<organism evidence="1 2">
    <name type="scientific">Purpureocillium lilacinum</name>
    <name type="common">Paecilomyces lilacinus</name>
    <dbReference type="NCBI Taxonomy" id="33203"/>
    <lineage>
        <taxon>Eukaryota</taxon>
        <taxon>Fungi</taxon>
        <taxon>Dikarya</taxon>
        <taxon>Ascomycota</taxon>
        <taxon>Pezizomycotina</taxon>
        <taxon>Sordariomycetes</taxon>
        <taxon>Hypocreomycetidae</taxon>
        <taxon>Hypocreales</taxon>
        <taxon>Ophiocordycipitaceae</taxon>
        <taxon>Purpureocillium</taxon>
    </lineage>
</organism>
<gene>
    <name evidence="1" type="ORF">ACCO45_013562</name>
</gene>
<name>A0ACC4D997_PURLI</name>
<evidence type="ECO:0000313" key="2">
    <source>
        <dbReference type="Proteomes" id="UP001638806"/>
    </source>
</evidence>
<dbReference type="EMBL" id="JBGNUJ010000013">
    <property type="protein sequence ID" value="KAL3951845.1"/>
    <property type="molecule type" value="Genomic_DNA"/>
</dbReference>
<reference evidence="1" key="1">
    <citation type="submission" date="2024-12" db="EMBL/GenBank/DDBJ databases">
        <title>Comparative genomics and development of molecular markers within Purpureocillium lilacinum and among Purpureocillium species.</title>
        <authorList>
            <person name="Yeh Z.-Y."/>
            <person name="Ni N.-T."/>
            <person name="Lo P.-H."/>
            <person name="Mushyakhwo K."/>
            <person name="Lin C.-F."/>
            <person name="Nai Y.-S."/>
        </authorList>
    </citation>
    <scope>NUCLEOTIDE SEQUENCE</scope>
    <source>
        <strain evidence="1">NCHU-NPUST-175</strain>
    </source>
</reference>
<proteinExistence type="predicted"/>
<evidence type="ECO:0000313" key="1">
    <source>
        <dbReference type="EMBL" id="KAL3951845.1"/>
    </source>
</evidence>
<dbReference type="Proteomes" id="UP001638806">
    <property type="component" value="Unassembled WGS sequence"/>
</dbReference>
<accession>A0ACC4D997</accession>
<keyword evidence="2" id="KW-1185">Reference proteome</keyword>